<dbReference type="Gene3D" id="3.30.360.10">
    <property type="entry name" value="Dihydrodipicolinate Reductase, domain 2"/>
    <property type="match status" value="1"/>
</dbReference>
<dbReference type="GO" id="GO:0000166">
    <property type="term" value="F:nucleotide binding"/>
    <property type="evidence" value="ECO:0007669"/>
    <property type="project" value="InterPro"/>
</dbReference>
<organism evidence="3 4">
    <name type="scientific">Denitrobaculum tricleocarpae</name>
    <dbReference type="NCBI Taxonomy" id="2591009"/>
    <lineage>
        <taxon>Bacteria</taxon>
        <taxon>Pseudomonadati</taxon>
        <taxon>Pseudomonadota</taxon>
        <taxon>Alphaproteobacteria</taxon>
        <taxon>Rhodospirillales</taxon>
        <taxon>Rhodospirillaceae</taxon>
        <taxon>Denitrobaculum</taxon>
    </lineage>
</organism>
<dbReference type="Proteomes" id="UP000315252">
    <property type="component" value="Unassembled WGS sequence"/>
</dbReference>
<accession>A0A545U172</accession>
<dbReference type="InterPro" id="IPR055170">
    <property type="entry name" value="GFO_IDH_MocA-like_dom"/>
</dbReference>
<evidence type="ECO:0000259" key="2">
    <source>
        <dbReference type="Pfam" id="PF22725"/>
    </source>
</evidence>
<dbReference type="PANTHER" id="PTHR43249:SF1">
    <property type="entry name" value="D-GLUCOSIDE 3-DEHYDROGENASE"/>
    <property type="match status" value="1"/>
</dbReference>
<evidence type="ECO:0000313" key="4">
    <source>
        <dbReference type="Proteomes" id="UP000315252"/>
    </source>
</evidence>
<dbReference type="InterPro" id="IPR052515">
    <property type="entry name" value="Gfo/Idh/MocA_Oxidoreductase"/>
</dbReference>
<dbReference type="SUPFAM" id="SSF51735">
    <property type="entry name" value="NAD(P)-binding Rossmann-fold domains"/>
    <property type="match status" value="1"/>
</dbReference>
<evidence type="ECO:0000259" key="1">
    <source>
        <dbReference type="Pfam" id="PF01408"/>
    </source>
</evidence>
<protein>
    <submittedName>
        <fullName evidence="3">Gfo/Idh/MocA family oxidoreductase</fullName>
    </submittedName>
</protein>
<dbReference type="InterPro" id="IPR036291">
    <property type="entry name" value="NAD(P)-bd_dom_sf"/>
</dbReference>
<comment type="caution">
    <text evidence="3">The sequence shown here is derived from an EMBL/GenBank/DDBJ whole genome shotgun (WGS) entry which is preliminary data.</text>
</comment>
<keyword evidence="4" id="KW-1185">Reference proteome</keyword>
<feature type="domain" description="Gfo/Idh/MocA-like oxidoreductase N-terminal" evidence="1">
    <location>
        <begin position="2"/>
        <end position="123"/>
    </location>
</feature>
<dbReference type="AlphaFoldDB" id="A0A545U172"/>
<dbReference type="PANTHER" id="PTHR43249">
    <property type="entry name" value="UDP-N-ACETYL-2-AMINO-2-DEOXY-D-GLUCURONATE OXIDASE"/>
    <property type="match status" value="1"/>
</dbReference>
<sequence>MKTALIGLGMVARTHVRAIAATKGKITLQGVCSRDAGRAAAFAKDISSELGIVPKAYATPREIAEDPEIDFVIVATPPNARAEIVQILANSGKHILLEKPIERSSVAATEIVTSCEAAGVKLGIVFQHRMRASAIKLKALLSNGALGELAVAEILVPWWREQSYYDEPGRGTYARDGGGVLISQAIHTLDLALTFTGPVRKVQAFARTSALHKMESEDFVSAGLEFGNGAAGSLVASTASYPGRAESIALHFTKASVKLESGKLDVDWHDGQQESFGEETATGGGADPMAFTHEWHQKIIERFAQAVAEDSQPVASGRETLAVHRLIDALLESSREERAVTLPAAE</sequence>
<dbReference type="SUPFAM" id="SSF55347">
    <property type="entry name" value="Glyceraldehyde-3-phosphate dehydrogenase-like, C-terminal domain"/>
    <property type="match status" value="1"/>
</dbReference>
<feature type="domain" description="GFO/IDH/MocA-like oxidoreductase" evidence="2">
    <location>
        <begin position="136"/>
        <end position="257"/>
    </location>
</feature>
<evidence type="ECO:0000313" key="3">
    <source>
        <dbReference type="EMBL" id="TQV83231.1"/>
    </source>
</evidence>
<reference evidence="3 4" key="1">
    <citation type="submission" date="2019-06" db="EMBL/GenBank/DDBJ databases">
        <title>Whole genome sequence for Rhodospirillaceae sp. R148.</title>
        <authorList>
            <person name="Wang G."/>
        </authorList>
    </citation>
    <scope>NUCLEOTIDE SEQUENCE [LARGE SCALE GENOMIC DNA]</scope>
    <source>
        <strain evidence="3 4">R148</strain>
    </source>
</reference>
<gene>
    <name evidence="3" type="ORF">FKG95_01115</name>
</gene>
<name>A0A545U172_9PROT</name>
<dbReference type="OrthoDB" id="9792935at2"/>
<proteinExistence type="predicted"/>
<dbReference type="EMBL" id="VHSH01000001">
    <property type="protein sequence ID" value="TQV83231.1"/>
    <property type="molecule type" value="Genomic_DNA"/>
</dbReference>
<dbReference type="RefSeq" id="WP_142894316.1">
    <property type="nucleotide sequence ID" value="NZ_ML660052.1"/>
</dbReference>
<dbReference type="InterPro" id="IPR000683">
    <property type="entry name" value="Gfo/Idh/MocA-like_OxRdtase_N"/>
</dbReference>
<dbReference type="Gene3D" id="3.40.50.720">
    <property type="entry name" value="NAD(P)-binding Rossmann-like Domain"/>
    <property type="match status" value="1"/>
</dbReference>
<dbReference type="Pfam" id="PF22725">
    <property type="entry name" value="GFO_IDH_MocA_C3"/>
    <property type="match status" value="1"/>
</dbReference>
<dbReference type="Pfam" id="PF01408">
    <property type="entry name" value="GFO_IDH_MocA"/>
    <property type="match status" value="1"/>
</dbReference>